<feature type="compositionally biased region" description="Pro residues" evidence="1">
    <location>
        <begin position="48"/>
        <end position="62"/>
    </location>
</feature>
<sequence length="132" mass="13385">MFIRPVGTVVHPARRPAGRPLLRGLLARGAYVWDAAQTPPRPQDHGPRPAPRQPDRPSPPEPDSAAPTATASPSPAPGASPLPSDSAPPPPGPGPVGGSDLAASLAQLAALAREGLLTPEEFSAAKARLLGT</sequence>
<dbReference type="Proteomes" id="UP001617351">
    <property type="component" value="Unassembled WGS sequence"/>
</dbReference>
<comment type="caution">
    <text evidence="2">The sequence shown here is derived from an EMBL/GenBank/DDBJ whole genome shotgun (WGS) entry which is preliminary data.</text>
</comment>
<evidence type="ECO:0008006" key="4">
    <source>
        <dbReference type="Google" id="ProtNLM"/>
    </source>
</evidence>
<accession>A0ABW8E9E4</accession>
<feature type="compositionally biased region" description="Pro residues" evidence="1">
    <location>
        <begin position="74"/>
        <end position="94"/>
    </location>
</feature>
<organism evidence="2 3">
    <name type="scientific">Streptomyces toxytricini</name>
    <name type="common">Actinomyces toxytricini</name>
    <dbReference type="NCBI Taxonomy" id="67369"/>
    <lineage>
        <taxon>Bacteria</taxon>
        <taxon>Bacillati</taxon>
        <taxon>Actinomycetota</taxon>
        <taxon>Actinomycetes</taxon>
        <taxon>Kitasatosporales</taxon>
        <taxon>Streptomycetaceae</taxon>
        <taxon>Streptomyces</taxon>
    </lineage>
</organism>
<keyword evidence="3" id="KW-1185">Reference proteome</keyword>
<proteinExistence type="predicted"/>
<evidence type="ECO:0000256" key="1">
    <source>
        <dbReference type="SAM" id="MobiDB-lite"/>
    </source>
</evidence>
<feature type="compositionally biased region" description="Low complexity" evidence="1">
    <location>
        <begin position="63"/>
        <end position="73"/>
    </location>
</feature>
<reference evidence="2 3" key="1">
    <citation type="submission" date="2024-10" db="EMBL/GenBank/DDBJ databases">
        <title>The Natural Products Discovery Center: Release of the First 8490 Sequenced Strains for Exploring Actinobacteria Biosynthetic Diversity.</title>
        <authorList>
            <person name="Kalkreuter E."/>
            <person name="Kautsar S.A."/>
            <person name="Yang D."/>
            <person name="Bader C.D."/>
            <person name="Teijaro C.N."/>
            <person name="Fluegel L."/>
            <person name="Davis C.M."/>
            <person name="Simpson J.R."/>
            <person name="Lauterbach L."/>
            <person name="Steele A.D."/>
            <person name="Gui C."/>
            <person name="Meng S."/>
            <person name="Li G."/>
            <person name="Viehrig K."/>
            <person name="Ye F."/>
            <person name="Su P."/>
            <person name="Kiefer A.F."/>
            <person name="Nichols A."/>
            <person name="Cepeda A.J."/>
            <person name="Yan W."/>
            <person name="Fan B."/>
            <person name="Jiang Y."/>
            <person name="Adhikari A."/>
            <person name="Zheng C.-J."/>
            <person name="Schuster L."/>
            <person name="Cowan T.M."/>
            <person name="Smanski M.J."/>
            <person name="Chevrette M.G."/>
            <person name="De Carvalho L.P.S."/>
            <person name="Shen B."/>
        </authorList>
    </citation>
    <scope>NUCLEOTIDE SEQUENCE [LARGE SCALE GENOMIC DNA]</scope>
    <source>
        <strain evidence="2 3">NPDC087220</strain>
    </source>
</reference>
<evidence type="ECO:0000313" key="3">
    <source>
        <dbReference type="Proteomes" id="UP001617351"/>
    </source>
</evidence>
<feature type="region of interest" description="Disordered" evidence="1">
    <location>
        <begin position="33"/>
        <end position="101"/>
    </location>
</feature>
<protein>
    <recommendedName>
        <fullName evidence="4">SHOCT domain-containing protein</fullName>
    </recommendedName>
</protein>
<dbReference type="EMBL" id="JBIUYY010000001">
    <property type="protein sequence ID" value="MFJ2819830.1"/>
    <property type="molecule type" value="Genomic_DNA"/>
</dbReference>
<gene>
    <name evidence="2" type="ORF">ACIO7M_01770</name>
</gene>
<evidence type="ECO:0000313" key="2">
    <source>
        <dbReference type="EMBL" id="MFJ2819830.1"/>
    </source>
</evidence>
<name>A0ABW8E9E4_STRT5</name>
<dbReference type="RefSeq" id="WP_402376577.1">
    <property type="nucleotide sequence ID" value="NZ_JBIUYY010000001.1"/>
</dbReference>